<proteinExistence type="predicted"/>
<reference evidence="2 3" key="1">
    <citation type="submission" date="2016-10" db="EMBL/GenBank/DDBJ databases">
        <authorList>
            <person name="de Groot N.N."/>
        </authorList>
    </citation>
    <scope>NUCLEOTIDE SEQUENCE [LARGE SCALE GENOMIC DNA]</scope>
    <source>
        <strain evidence="2 3">CCM7597</strain>
    </source>
</reference>
<keyword evidence="3" id="KW-1185">Reference proteome</keyword>
<dbReference type="STRING" id="571932.SAMN05421743_109113"/>
<dbReference type="OrthoDB" id="9787654at2"/>
<dbReference type="Pfam" id="PF04909">
    <property type="entry name" value="Amidohydro_2"/>
    <property type="match status" value="1"/>
</dbReference>
<feature type="domain" description="Amidohydrolase-related" evidence="1">
    <location>
        <begin position="16"/>
        <end position="256"/>
    </location>
</feature>
<gene>
    <name evidence="2" type="ORF">SAMN05421743_109113</name>
</gene>
<dbReference type="InterPro" id="IPR052358">
    <property type="entry name" value="Aro_Compnd_Degr_Hydrolases"/>
</dbReference>
<dbReference type="Gene3D" id="3.20.20.140">
    <property type="entry name" value="Metal-dependent hydrolases"/>
    <property type="match status" value="1"/>
</dbReference>
<evidence type="ECO:0000259" key="1">
    <source>
        <dbReference type="Pfam" id="PF04909"/>
    </source>
</evidence>
<dbReference type="GO" id="GO:0016787">
    <property type="term" value="F:hydrolase activity"/>
    <property type="evidence" value="ECO:0007669"/>
    <property type="project" value="UniProtKB-KW"/>
</dbReference>
<evidence type="ECO:0000313" key="2">
    <source>
        <dbReference type="EMBL" id="SEA85334.1"/>
    </source>
</evidence>
<organism evidence="2 3">
    <name type="scientific">Thalassobacillus cyri</name>
    <dbReference type="NCBI Taxonomy" id="571932"/>
    <lineage>
        <taxon>Bacteria</taxon>
        <taxon>Bacillati</taxon>
        <taxon>Bacillota</taxon>
        <taxon>Bacilli</taxon>
        <taxon>Bacillales</taxon>
        <taxon>Bacillaceae</taxon>
        <taxon>Thalassobacillus</taxon>
    </lineage>
</organism>
<dbReference type="InterPro" id="IPR006680">
    <property type="entry name" value="Amidohydro-rel"/>
</dbReference>
<dbReference type="PANTHER" id="PTHR35563:SF2">
    <property type="entry name" value="BARREL METAL-DEPENDENT HYDROLASE, PUTATIVE (AFU_ORTHOLOGUE AFUA_1G16240)-RELATED"/>
    <property type="match status" value="1"/>
</dbReference>
<evidence type="ECO:0000313" key="3">
    <source>
        <dbReference type="Proteomes" id="UP000198584"/>
    </source>
</evidence>
<dbReference type="EMBL" id="FNQR01000009">
    <property type="protein sequence ID" value="SEA85334.1"/>
    <property type="molecule type" value="Genomic_DNA"/>
</dbReference>
<protein>
    <submittedName>
        <fullName evidence="2">Predicted metal-dependent hydrolase, TIM-barrel fold</fullName>
    </submittedName>
</protein>
<dbReference type="PANTHER" id="PTHR35563">
    <property type="entry name" value="BARREL METAL-DEPENDENT HYDROLASE, PUTATIVE (AFU_ORTHOLOGUE AFUA_1G16240)-RELATED"/>
    <property type="match status" value="1"/>
</dbReference>
<keyword evidence="2" id="KW-0378">Hydrolase</keyword>
<dbReference type="Proteomes" id="UP000198584">
    <property type="component" value="Unassembled WGS sequence"/>
</dbReference>
<dbReference type="AlphaFoldDB" id="A0A1H4EJU6"/>
<dbReference type="SUPFAM" id="SSF51556">
    <property type="entry name" value="Metallo-dependent hydrolases"/>
    <property type="match status" value="1"/>
</dbReference>
<accession>A0A1H4EJU6</accession>
<name>A0A1H4EJU6_9BACI</name>
<dbReference type="InterPro" id="IPR032466">
    <property type="entry name" value="Metal_Hydrolase"/>
</dbReference>
<sequence>MDNFSESEVDLIRIFDAHVHIIDPCFPLIENQGYIPDPFTWEDYYTRMKHWDLAGGAVVSGSFQGYDQQYLKKSLQILGDRFVGVTQLPVNTTDEEILSLNEAGIKAVRFNVKRGGPGVLAHLETFAHRIYDLAGWHVDLYIESKNLPEIECTLKTLPAVTIDHLGLTESGFDTLLNLVTHGVKVKATGFGRVNMDLARALQAIVHVNPDALMFGTDLPSTRAPRPFRDTDIKLIQETLGEELAEKVFYSNAVEWYLKKELK</sequence>